<evidence type="ECO:0000313" key="2">
    <source>
        <dbReference type="EMBL" id="MDP9836083.1"/>
    </source>
</evidence>
<protein>
    <recommendedName>
        <fullName evidence="4">Protein transcription factor</fullName>
    </recommendedName>
</protein>
<proteinExistence type="predicted"/>
<dbReference type="RefSeq" id="WP_306831374.1">
    <property type="nucleotide sequence ID" value="NZ_JAUSRF010000002.1"/>
</dbReference>
<dbReference type="EMBL" id="JAUSRF010000002">
    <property type="protein sequence ID" value="MDP9836083.1"/>
    <property type="molecule type" value="Genomic_DNA"/>
</dbReference>
<reference evidence="2 3" key="1">
    <citation type="submission" date="2023-07" db="EMBL/GenBank/DDBJ databases">
        <title>Sorghum-associated microbial communities from plants grown in Nebraska, USA.</title>
        <authorList>
            <person name="Schachtman D."/>
        </authorList>
    </citation>
    <scope>NUCLEOTIDE SEQUENCE [LARGE SCALE GENOMIC DNA]</scope>
    <source>
        <strain evidence="2 3">DS1307</strain>
    </source>
</reference>
<name>A0ABT9PNP2_9HYPH</name>
<organism evidence="2 3">
    <name type="scientific">Neorhizobium huautlense</name>
    <dbReference type="NCBI Taxonomy" id="67774"/>
    <lineage>
        <taxon>Bacteria</taxon>
        <taxon>Pseudomonadati</taxon>
        <taxon>Pseudomonadota</taxon>
        <taxon>Alphaproteobacteria</taxon>
        <taxon>Hyphomicrobiales</taxon>
        <taxon>Rhizobiaceae</taxon>
        <taxon>Rhizobium/Agrobacterium group</taxon>
        <taxon>Neorhizobium</taxon>
    </lineage>
</organism>
<evidence type="ECO:0008006" key="4">
    <source>
        <dbReference type="Google" id="ProtNLM"/>
    </source>
</evidence>
<accession>A0ABT9PNP2</accession>
<dbReference type="Proteomes" id="UP001241472">
    <property type="component" value="Unassembled WGS sequence"/>
</dbReference>
<comment type="caution">
    <text evidence="2">The sequence shown here is derived from an EMBL/GenBank/DDBJ whole genome shotgun (WGS) entry which is preliminary data.</text>
</comment>
<dbReference type="Pfam" id="PF07704">
    <property type="entry name" value="PSK_trans_fac"/>
    <property type="match status" value="1"/>
</dbReference>
<sequence length="103" mass="11184">MTLNIRNEKADMLAQELARLDGTSVTDAVITALEETLGNRASASHRKTKAPDAAPETVVLSMAEQKARLVDRLQKEISAKKLPAGPDAARSQDFLYDDHGLPK</sequence>
<evidence type="ECO:0000313" key="3">
    <source>
        <dbReference type="Proteomes" id="UP001241472"/>
    </source>
</evidence>
<feature type="region of interest" description="Disordered" evidence="1">
    <location>
        <begin position="80"/>
        <end position="103"/>
    </location>
</feature>
<evidence type="ECO:0000256" key="1">
    <source>
        <dbReference type="SAM" id="MobiDB-lite"/>
    </source>
</evidence>
<keyword evidence="3" id="KW-1185">Reference proteome</keyword>
<gene>
    <name evidence="2" type="ORF">J2T09_000825</name>
</gene>
<dbReference type="InterPro" id="IPR011660">
    <property type="entry name" value="VapB-like"/>
</dbReference>